<keyword evidence="1" id="KW-1133">Transmembrane helix</keyword>
<feature type="transmembrane region" description="Helical" evidence="1">
    <location>
        <begin position="130"/>
        <end position="155"/>
    </location>
</feature>
<organism evidence="2">
    <name type="scientific">Populus alba</name>
    <name type="common">White poplar</name>
    <dbReference type="NCBI Taxonomy" id="43335"/>
    <lineage>
        <taxon>Eukaryota</taxon>
        <taxon>Viridiplantae</taxon>
        <taxon>Streptophyta</taxon>
        <taxon>Embryophyta</taxon>
        <taxon>Tracheophyta</taxon>
        <taxon>Spermatophyta</taxon>
        <taxon>Magnoliopsida</taxon>
        <taxon>eudicotyledons</taxon>
        <taxon>Gunneridae</taxon>
        <taxon>Pentapetalae</taxon>
        <taxon>rosids</taxon>
        <taxon>fabids</taxon>
        <taxon>Malpighiales</taxon>
        <taxon>Salicaceae</taxon>
        <taxon>Saliceae</taxon>
        <taxon>Populus</taxon>
    </lineage>
</organism>
<accession>A0A451FPL4</accession>
<name>A0A451FPL4_POPAL</name>
<feature type="transmembrane region" description="Helical" evidence="1">
    <location>
        <begin position="85"/>
        <end position="110"/>
    </location>
</feature>
<dbReference type="EMBL" id="MK034705">
    <property type="protein sequence ID" value="QAA78996.1"/>
    <property type="molecule type" value="Genomic_DNA"/>
</dbReference>
<keyword evidence="1" id="KW-0472">Membrane</keyword>
<keyword evidence="1" id="KW-0812">Transmembrane</keyword>
<sequence length="196" mass="22558">MAERSPPFIPLFMALLICVSCHHCSPGLFLFCTSAFLILGYLRSSLCVAAICWFFAISWFMFYLLFFFYYVLVPYSFRRYPYLSACNIFPCFSLLALGRFSFPAFFTIFSGKVAFSGQKILFWDAHLLRAGYLLAILLLYAISSCVRVCFLLRLIHTLFFCKLRGGELGNRIELIRQSKKEENAIDIESIVSKKAK</sequence>
<proteinExistence type="predicted"/>
<feature type="transmembrane region" description="Helical" evidence="1">
    <location>
        <begin position="12"/>
        <end position="42"/>
    </location>
</feature>
<dbReference type="AlphaFoldDB" id="A0A451FPL4"/>
<dbReference type="GeneID" id="39331249"/>
<feature type="transmembrane region" description="Helical" evidence="1">
    <location>
        <begin position="48"/>
        <end position="73"/>
    </location>
</feature>
<protein>
    <submittedName>
        <fullName evidence="2">Uncharacterized protein</fullName>
    </submittedName>
</protein>
<keyword evidence="2" id="KW-0496">Mitochondrion</keyword>
<reference evidence="2" key="1">
    <citation type="journal article" date="2019" name="G3 (Bethesda)">
        <title>High Level of Conservation of Mitochondrial RNA Editing Sites Among Four Populus Species.</title>
        <authorList>
            <person name="Brenner W.G."/>
            <person name="Mader M."/>
            <person name="Muller N.A."/>
            <person name="Hoenicka H."/>
            <person name="Schroeder H."/>
            <person name="Zorn I."/>
            <person name="Fladung M."/>
            <person name="Kersten B."/>
        </authorList>
    </citation>
    <scope>NUCLEOTIDE SEQUENCE</scope>
</reference>
<evidence type="ECO:0000313" key="2">
    <source>
        <dbReference type="EMBL" id="QAA78996.1"/>
    </source>
</evidence>
<geneLocation type="mitochondrion" evidence="2"/>
<dbReference type="RefSeq" id="YP_009560697.1">
    <property type="nucleotide sequence ID" value="NC_041085.1"/>
</dbReference>
<evidence type="ECO:0000256" key="1">
    <source>
        <dbReference type="SAM" id="Phobius"/>
    </source>
</evidence>